<sequence>MNTGVNTLDSTFSYHWKSEVLLTAEISLMKKILVPVDFSEHSEYALQVASQIAKQHDAGIIILHMLGLSEFVQANSEEEEEKEAKYYMNLAKEKIMDFTDKEYLADIPVEAIIQNYKIFDEVDEVAKEHHCDLVVMGSHGASGLSHLFVGSNTEKVVRTSEVPVLVIKQPHKDFKIKKIAFACDLQTENTAAYEKVMAFAKLFSAKLETVYVNTSGANYMGYADIEKKIANFTKALGEDVPIRVYNHHSVEKGIFNFCLEHKIDLLAITTHGKKGLAHFFSGSTAENVSNHAKIPVLTLKV</sequence>
<proteinExistence type="inferred from homology"/>
<keyword evidence="4" id="KW-1185">Reference proteome</keyword>
<organism evidence="3 4">
    <name type="scientific">Flagellimonas iocasae</name>
    <dbReference type="NCBI Taxonomy" id="2055905"/>
    <lineage>
        <taxon>Bacteria</taxon>
        <taxon>Pseudomonadati</taxon>
        <taxon>Bacteroidota</taxon>
        <taxon>Flavobacteriia</taxon>
        <taxon>Flavobacteriales</taxon>
        <taxon>Flavobacteriaceae</taxon>
        <taxon>Flagellimonas</taxon>
    </lineage>
</organism>
<dbReference type="PANTHER" id="PTHR46268:SF6">
    <property type="entry name" value="UNIVERSAL STRESS PROTEIN UP12"/>
    <property type="match status" value="1"/>
</dbReference>
<dbReference type="InterPro" id="IPR006016">
    <property type="entry name" value="UspA"/>
</dbReference>
<gene>
    <name evidence="3" type="ORF">ACFSJE_04210</name>
</gene>
<dbReference type="Gene3D" id="3.40.50.620">
    <property type="entry name" value="HUPs"/>
    <property type="match status" value="2"/>
</dbReference>
<dbReference type="SUPFAM" id="SSF52402">
    <property type="entry name" value="Adenine nucleotide alpha hydrolases-like"/>
    <property type="match status" value="2"/>
</dbReference>
<evidence type="ECO:0000313" key="4">
    <source>
        <dbReference type="Proteomes" id="UP001597342"/>
    </source>
</evidence>
<dbReference type="CDD" id="cd00293">
    <property type="entry name" value="USP-like"/>
    <property type="match status" value="2"/>
</dbReference>
<evidence type="ECO:0000256" key="1">
    <source>
        <dbReference type="ARBA" id="ARBA00008791"/>
    </source>
</evidence>
<comment type="caution">
    <text evidence="3">The sequence shown here is derived from an EMBL/GenBank/DDBJ whole genome shotgun (WGS) entry which is preliminary data.</text>
</comment>
<protein>
    <submittedName>
        <fullName evidence="3">Universal stress protein</fullName>
    </submittedName>
</protein>
<reference evidence="4" key="1">
    <citation type="journal article" date="2019" name="Int. J. Syst. Evol. Microbiol.">
        <title>The Global Catalogue of Microorganisms (GCM) 10K type strain sequencing project: providing services to taxonomists for standard genome sequencing and annotation.</title>
        <authorList>
            <consortium name="The Broad Institute Genomics Platform"/>
            <consortium name="The Broad Institute Genome Sequencing Center for Infectious Disease"/>
            <person name="Wu L."/>
            <person name="Ma J."/>
        </authorList>
    </citation>
    <scope>NUCLEOTIDE SEQUENCE [LARGE SCALE GENOMIC DNA]</scope>
    <source>
        <strain evidence="4">JCM 3389</strain>
    </source>
</reference>
<evidence type="ECO:0000313" key="3">
    <source>
        <dbReference type="EMBL" id="MFD2098965.1"/>
    </source>
</evidence>
<dbReference type="RefSeq" id="WP_379829730.1">
    <property type="nucleotide sequence ID" value="NZ_JBHUHU010000001.1"/>
</dbReference>
<dbReference type="Pfam" id="PF00582">
    <property type="entry name" value="Usp"/>
    <property type="match status" value="2"/>
</dbReference>
<dbReference type="InterPro" id="IPR006015">
    <property type="entry name" value="Universal_stress_UspA"/>
</dbReference>
<dbReference type="InterPro" id="IPR014729">
    <property type="entry name" value="Rossmann-like_a/b/a_fold"/>
</dbReference>
<name>A0ABW4XVS3_9FLAO</name>
<feature type="domain" description="UspA" evidence="2">
    <location>
        <begin position="29"/>
        <end position="168"/>
    </location>
</feature>
<feature type="domain" description="UspA" evidence="2">
    <location>
        <begin position="176"/>
        <end position="299"/>
    </location>
</feature>
<dbReference type="Proteomes" id="UP001597342">
    <property type="component" value="Unassembled WGS sequence"/>
</dbReference>
<dbReference type="EMBL" id="JBHUHU010000001">
    <property type="protein sequence ID" value="MFD2098965.1"/>
    <property type="molecule type" value="Genomic_DNA"/>
</dbReference>
<dbReference type="PANTHER" id="PTHR46268">
    <property type="entry name" value="STRESS RESPONSE PROTEIN NHAX"/>
    <property type="match status" value="1"/>
</dbReference>
<evidence type="ECO:0000259" key="2">
    <source>
        <dbReference type="Pfam" id="PF00582"/>
    </source>
</evidence>
<comment type="similarity">
    <text evidence="1">Belongs to the universal stress protein A family.</text>
</comment>
<dbReference type="PRINTS" id="PR01438">
    <property type="entry name" value="UNVRSLSTRESS"/>
</dbReference>
<accession>A0ABW4XVS3</accession>